<dbReference type="Pfam" id="PF08659">
    <property type="entry name" value="KR"/>
    <property type="match status" value="1"/>
</dbReference>
<dbReference type="AlphaFoldDB" id="A0A5N6VG96"/>
<feature type="domain" description="Ketoreductase" evidence="3">
    <location>
        <begin position="126"/>
        <end position="223"/>
    </location>
</feature>
<dbReference type="SMART" id="SM00822">
    <property type="entry name" value="PKS_KR"/>
    <property type="match status" value="1"/>
</dbReference>
<dbReference type="SUPFAM" id="SSF51735">
    <property type="entry name" value="NAD(P)-binding Rossmann-fold domains"/>
    <property type="match status" value="1"/>
</dbReference>
<dbReference type="InterPro" id="IPR011032">
    <property type="entry name" value="GroES-like_sf"/>
</dbReference>
<dbReference type="InterPro" id="IPR036291">
    <property type="entry name" value="NAD(P)-bd_dom_sf"/>
</dbReference>
<evidence type="ECO:0000313" key="4">
    <source>
        <dbReference type="EMBL" id="KAE8307461.1"/>
    </source>
</evidence>
<evidence type="ECO:0000256" key="2">
    <source>
        <dbReference type="ARBA" id="ARBA00022553"/>
    </source>
</evidence>
<accession>A0A5N6VG96</accession>
<dbReference type="PANTHER" id="PTHR43775">
    <property type="entry name" value="FATTY ACID SYNTHASE"/>
    <property type="match status" value="1"/>
</dbReference>
<dbReference type="GO" id="GO:0004312">
    <property type="term" value="F:fatty acid synthase activity"/>
    <property type="evidence" value="ECO:0007669"/>
    <property type="project" value="TreeGrafter"/>
</dbReference>
<keyword evidence="1" id="KW-0596">Phosphopantetheine</keyword>
<dbReference type="InterPro" id="IPR057326">
    <property type="entry name" value="KR_dom"/>
</dbReference>
<dbReference type="GO" id="GO:0016874">
    <property type="term" value="F:ligase activity"/>
    <property type="evidence" value="ECO:0007669"/>
    <property type="project" value="UniProtKB-KW"/>
</dbReference>
<dbReference type="PANTHER" id="PTHR43775:SF37">
    <property type="entry name" value="SI:DKEY-61P9.11"/>
    <property type="match status" value="1"/>
</dbReference>
<dbReference type="Proteomes" id="UP000325433">
    <property type="component" value="Unassembled WGS sequence"/>
</dbReference>
<gene>
    <name evidence="4" type="ORF">BDV41DRAFT_582349</name>
</gene>
<dbReference type="GO" id="GO:0044550">
    <property type="term" value="P:secondary metabolite biosynthetic process"/>
    <property type="evidence" value="ECO:0007669"/>
    <property type="project" value="TreeGrafter"/>
</dbReference>
<keyword evidence="5" id="KW-1185">Reference proteome</keyword>
<sequence length="262" mass="29149">MEREGVLHIQRAIPDVPINEFKRAETQGLEVIPKSFHGNGVQTEVTEPAVKNHIKVKINFKDVSVTINIMPNNEYSLCYGCAGVIQRLGPAVKKFHVGDRACKKARQASLDTESCVTTRVNNSALQSALILSATGGIDIACIERVRHKKAEDTSYESMIQEQYQNTIYAKVDGTWNLHNALKGCRVDQANYAAANTFLDAFASWRQRQGLCANSVDFGLIEDVGYVAEGETGLDAKINRAHWIPINESIWDHESEKENENES</sequence>
<evidence type="ECO:0000259" key="3">
    <source>
        <dbReference type="SMART" id="SM00822"/>
    </source>
</evidence>
<dbReference type="Gene3D" id="3.90.180.10">
    <property type="entry name" value="Medium-chain alcohol dehydrogenases, catalytic domain"/>
    <property type="match status" value="1"/>
</dbReference>
<proteinExistence type="predicted"/>
<protein>
    <recommendedName>
        <fullName evidence="3">Ketoreductase domain-containing protein</fullName>
    </recommendedName>
</protein>
<keyword evidence="2" id="KW-0597">Phosphoprotein</keyword>
<evidence type="ECO:0000313" key="5">
    <source>
        <dbReference type="Proteomes" id="UP000325433"/>
    </source>
</evidence>
<dbReference type="GO" id="GO:0006633">
    <property type="term" value="P:fatty acid biosynthetic process"/>
    <property type="evidence" value="ECO:0007669"/>
    <property type="project" value="TreeGrafter"/>
</dbReference>
<dbReference type="SUPFAM" id="SSF50129">
    <property type="entry name" value="GroES-like"/>
    <property type="match status" value="1"/>
</dbReference>
<reference evidence="5" key="1">
    <citation type="submission" date="2019-04" db="EMBL/GenBank/DDBJ databases">
        <title>Friends and foes A comparative genomics studyof 23 Aspergillus species from section Flavi.</title>
        <authorList>
            <consortium name="DOE Joint Genome Institute"/>
            <person name="Kjaerbolling I."/>
            <person name="Vesth T."/>
            <person name="Frisvad J.C."/>
            <person name="Nybo J.L."/>
            <person name="Theobald S."/>
            <person name="Kildgaard S."/>
            <person name="Isbrandt T."/>
            <person name="Kuo A."/>
            <person name="Sato A."/>
            <person name="Lyhne E.K."/>
            <person name="Kogle M.E."/>
            <person name="Wiebenga A."/>
            <person name="Kun R.S."/>
            <person name="Lubbers R.J."/>
            <person name="Makela M.R."/>
            <person name="Barry K."/>
            <person name="Chovatia M."/>
            <person name="Clum A."/>
            <person name="Daum C."/>
            <person name="Haridas S."/>
            <person name="He G."/>
            <person name="LaButti K."/>
            <person name="Lipzen A."/>
            <person name="Mondo S."/>
            <person name="Riley R."/>
            <person name="Salamov A."/>
            <person name="Simmons B.A."/>
            <person name="Magnuson J.K."/>
            <person name="Henrissat B."/>
            <person name="Mortensen U.H."/>
            <person name="Larsen T.O."/>
            <person name="Devries R.P."/>
            <person name="Grigoriev I.V."/>
            <person name="Machida M."/>
            <person name="Baker S.E."/>
            <person name="Andersen M.R."/>
        </authorList>
    </citation>
    <scope>NUCLEOTIDE SEQUENCE [LARGE SCALE GENOMIC DNA]</scope>
    <source>
        <strain evidence="5">CBS 130015</strain>
    </source>
</reference>
<dbReference type="EMBL" id="ML738406">
    <property type="protein sequence ID" value="KAE8307461.1"/>
    <property type="molecule type" value="Genomic_DNA"/>
</dbReference>
<organism evidence="4 5">
    <name type="scientific">Aspergillus transmontanensis</name>
    <dbReference type="NCBI Taxonomy" id="1034304"/>
    <lineage>
        <taxon>Eukaryota</taxon>
        <taxon>Fungi</taxon>
        <taxon>Dikarya</taxon>
        <taxon>Ascomycota</taxon>
        <taxon>Pezizomycotina</taxon>
        <taxon>Eurotiomycetes</taxon>
        <taxon>Eurotiomycetidae</taxon>
        <taxon>Eurotiales</taxon>
        <taxon>Aspergillaceae</taxon>
        <taxon>Aspergillus</taxon>
        <taxon>Aspergillus subgen. Circumdati</taxon>
    </lineage>
</organism>
<dbReference type="Gene3D" id="3.40.50.720">
    <property type="entry name" value="NAD(P)-binding Rossmann-like Domain"/>
    <property type="match status" value="1"/>
</dbReference>
<name>A0A5N6VG96_9EURO</name>
<evidence type="ECO:0000256" key="1">
    <source>
        <dbReference type="ARBA" id="ARBA00022450"/>
    </source>
</evidence>
<dbReference type="InterPro" id="IPR013968">
    <property type="entry name" value="PKS_KR"/>
</dbReference>
<dbReference type="InterPro" id="IPR050091">
    <property type="entry name" value="PKS_NRPS_Biosynth_Enz"/>
</dbReference>